<dbReference type="AlphaFoldDB" id="H3GQE5"/>
<accession>H3GQE5</accession>
<keyword evidence="3" id="KW-1185">Reference proteome</keyword>
<reference evidence="3" key="1">
    <citation type="journal article" date="2006" name="Science">
        <title>Phytophthora genome sequences uncover evolutionary origins and mechanisms of pathogenesis.</title>
        <authorList>
            <person name="Tyler B.M."/>
            <person name="Tripathy S."/>
            <person name="Zhang X."/>
            <person name="Dehal P."/>
            <person name="Jiang R.H."/>
            <person name="Aerts A."/>
            <person name="Arredondo F.D."/>
            <person name="Baxter L."/>
            <person name="Bensasson D."/>
            <person name="Beynon J.L."/>
            <person name="Chapman J."/>
            <person name="Damasceno C.M."/>
            <person name="Dorrance A.E."/>
            <person name="Dou D."/>
            <person name="Dickerman A.W."/>
            <person name="Dubchak I.L."/>
            <person name="Garbelotto M."/>
            <person name="Gijzen M."/>
            <person name="Gordon S.G."/>
            <person name="Govers F."/>
            <person name="Grunwald N.J."/>
            <person name="Huang W."/>
            <person name="Ivors K.L."/>
            <person name="Jones R.W."/>
            <person name="Kamoun S."/>
            <person name="Krampis K."/>
            <person name="Lamour K.H."/>
            <person name="Lee M.K."/>
            <person name="McDonald W.H."/>
            <person name="Medina M."/>
            <person name="Meijer H.J."/>
            <person name="Nordberg E.K."/>
            <person name="Maclean D.J."/>
            <person name="Ospina-Giraldo M.D."/>
            <person name="Morris P.F."/>
            <person name="Phuntumart V."/>
            <person name="Putnam N.H."/>
            <person name="Rash S."/>
            <person name="Rose J.K."/>
            <person name="Sakihama Y."/>
            <person name="Salamov A.A."/>
            <person name="Savidor A."/>
            <person name="Scheuring C.F."/>
            <person name="Smith B.M."/>
            <person name="Sobral B.W."/>
            <person name="Terry A."/>
            <person name="Torto-Alalibo T.A."/>
            <person name="Win J."/>
            <person name="Xu Z."/>
            <person name="Zhang H."/>
            <person name="Grigoriev I.V."/>
            <person name="Rokhsar D.S."/>
            <person name="Boore J.L."/>
        </authorList>
    </citation>
    <scope>NUCLEOTIDE SEQUENCE [LARGE SCALE GENOMIC DNA]</scope>
    <source>
        <strain evidence="3">Pr102</strain>
    </source>
</reference>
<sequence length="190" mass="21347">MDRAGRASCVAASCSPQVDSRDATTIDSWSCFLQCYDAFIARELSQEHPQFAAALRQLERETRLEHERHSVQVLATLRVKDAKILELKKVVSEQREQLDVVLDELERREMKEDVGVQVDTQERRAEDATVQTEGIKRDMKEVETQTQEVGGDTGVLELLEKLGEGAQDSRAQELGAGEGTADSDTEERRQ</sequence>
<name>H3GQE5_PHYRM</name>
<evidence type="ECO:0000313" key="3">
    <source>
        <dbReference type="Proteomes" id="UP000005238"/>
    </source>
</evidence>
<dbReference type="InParanoid" id="H3GQE5"/>
<dbReference type="VEuPathDB" id="FungiDB:KRP23_14526"/>
<dbReference type="eggNOG" id="ENOG502RCN3">
    <property type="taxonomic scope" value="Eukaryota"/>
</dbReference>
<organism evidence="2 3">
    <name type="scientific">Phytophthora ramorum</name>
    <name type="common">Sudden oak death agent</name>
    <dbReference type="NCBI Taxonomy" id="164328"/>
    <lineage>
        <taxon>Eukaryota</taxon>
        <taxon>Sar</taxon>
        <taxon>Stramenopiles</taxon>
        <taxon>Oomycota</taxon>
        <taxon>Peronosporomycetes</taxon>
        <taxon>Peronosporales</taxon>
        <taxon>Peronosporaceae</taxon>
        <taxon>Phytophthora</taxon>
    </lineage>
</organism>
<dbReference type="EnsemblProtists" id="Phyra79009">
    <property type="protein sequence ID" value="Phyra79009"/>
    <property type="gene ID" value="Phyra79009"/>
</dbReference>
<dbReference type="HOGENOM" id="CLU_1430649_0_0_1"/>
<reference evidence="2" key="2">
    <citation type="submission" date="2015-06" db="UniProtKB">
        <authorList>
            <consortium name="EnsemblProtists"/>
        </authorList>
    </citation>
    <scope>IDENTIFICATION</scope>
    <source>
        <strain evidence="2">Pr102</strain>
    </source>
</reference>
<feature type="compositionally biased region" description="Acidic residues" evidence="1">
    <location>
        <begin position="181"/>
        <end position="190"/>
    </location>
</feature>
<protein>
    <submittedName>
        <fullName evidence="2">Uncharacterized protein</fullName>
    </submittedName>
</protein>
<dbReference type="VEuPathDB" id="FungiDB:KRP22_4368"/>
<feature type="region of interest" description="Disordered" evidence="1">
    <location>
        <begin position="160"/>
        <end position="190"/>
    </location>
</feature>
<dbReference type="Proteomes" id="UP000005238">
    <property type="component" value="Unassembled WGS sequence"/>
</dbReference>
<evidence type="ECO:0000256" key="1">
    <source>
        <dbReference type="SAM" id="MobiDB-lite"/>
    </source>
</evidence>
<proteinExistence type="predicted"/>
<dbReference type="EMBL" id="DS566033">
    <property type="status" value="NOT_ANNOTATED_CDS"/>
    <property type="molecule type" value="Genomic_DNA"/>
</dbReference>
<evidence type="ECO:0000313" key="2">
    <source>
        <dbReference type="EnsemblProtists" id="Phyra79009"/>
    </source>
</evidence>